<dbReference type="EC" id="4.1.3.27" evidence="2"/>
<dbReference type="GO" id="GO:0000162">
    <property type="term" value="P:L-tryptophan biosynthetic process"/>
    <property type="evidence" value="ECO:0007669"/>
    <property type="project" value="UniProtKB-KW"/>
</dbReference>
<evidence type="ECO:0000256" key="1">
    <source>
        <dbReference type="ARBA" id="ARBA00004873"/>
    </source>
</evidence>
<dbReference type="AlphaFoldDB" id="A0A133V1U8"/>
<dbReference type="InterPro" id="IPR029062">
    <property type="entry name" value="Class_I_gatase-like"/>
</dbReference>
<dbReference type="GO" id="GO:0004049">
    <property type="term" value="F:anthranilate synthase activity"/>
    <property type="evidence" value="ECO:0007669"/>
    <property type="project" value="UniProtKB-EC"/>
</dbReference>
<keyword evidence="3" id="KW-0057">Aromatic amino acid biosynthesis</keyword>
<reference evidence="7 8" key="1">
    <citation type="journal article" date="2016" name="Sci. Rep.">
        <title>Metabolic traits of an uncultured archaeal lineage -MSBL1- from brine pools of the Red Sea.</title>
        <authorList>
            <person name="Mwirichia R."/>
            <person name="Alam I."/>
            <person name="Rashid M."/>
            <person name="Vinu M."/>
            <person name="Ba-Alawi W."/>
            <person name="Anthony Kamau A."/>
            <person name="Kamanda Ngugi D."/>
            <person name="Goker M."/>
            <person name="Klenk H.P."/>
            <person name="Bajic V."/>
            <person name="Stingl U."/>
        </authorList>
    </citation>
    <scope>NUCLEOTIDE SEQUENCE [LARGE SCALE GENOMIC DNA]</scope>
    <source>
        <strain evidence="7">SCGC-AAA259O05</strain>
    </source>
</reference>
<comment type="caution">
    <text evidence="7">The sequence shown here is derived from an EMBL/GenBank/DDBJ whole genome shotgun (WGS) entry which is preliminary data.</text>
</comment>
<dbReference type="Pfam" id="PF00117">
    <property type="entry name" value="GATase"/>
    <property type="match status" value="1"/>
</dbReference>
<dbReference type="CDD" id="cd01743">
    <property type="entry name" value="GATase1_Anthranilate_Synthase"/>
    <property type="match status" value="1"/>
</dbReference>
<evidence type="ECO:0000313" key="8">
    <source>
        <dbReference type="Proteomes" id="UP000070344"/>
    </source>
</evidence>
<keyword evidence="3" id="KW-0822">Tryptophan biosynthesis</keyword>
<feature type="domain" description="Glutamine amidotransferase" evidence="6">
    <location>
        <begin position="2"/>
        <end position="100"/>
    </location>
</feature>
<name>A0A133V1U8_9EURY</name>
<sequence>SFGTEISPAGQLMHGKTSMINHNGGVLYEGVPNPFGATRYHSLVLDKSTLSDCLRVTARTDDRYREIMGIEHRDYPLSGVQFHPESILTSQGKRIVENFLRR</sequence>
<gene>
    <name evidence="7" type="ORF">AKJ41_04140</name>
</gene>
<evidence type="ECO:0000256" key="5">
    <source>
        <dbReference type="ARBA" id="ARBA00047683"/>
    </source>
</evidence>
<evidence type="ECO:0000259" key="6">
    <source>
        <dbReference type="Pfam" id="PF00117"/>
    </source>
</evidence>
<keyword evidence="8" id="KW-1185">Reference proteome</keyword>
<dbReference type="InterPro" id="IPR050472">
    <property type="entry name" value="Anth_synth/Amidotransfase"/>
</dbReference>
<dbReference type="SUPFAM" id="SSF52317">
    <property type="entry name" value="Class I glutamine amidotransferase-like"/>
    <property type="match status" value="1"/>
</dbReference>
<keyword evidence="4" id="KW-0315">Glutamine amidotransferase</keyword>
<evidence type="ECO:0000256" key="4">
    <source>
        <dbReference type="ARBA" id="ARBA00022962"/>
    </source>
</evidence>
<dbReference type="GO" id="GO:0005829">
    <property type="term" value="C:cytosol"/>
    <property type="evidence" value="ECO:0007669"/>
    <property type="project" value="TreeGrafter"/>
</dbReference>
<dbReference type="Gene3D" id="3.40.50.880">
    <property type="match status" value="1"/>
</dbReference>
<evidence type="ECO:0000313" key="7">
    <source>
        <dbReference type="EMBL" id="KXB00366.1"/>
    </source>
</evidence>
<keyword evidence="3" id="KW-0028">Amino-acid biosynthesis</keyword>
<dbReference type="PANTHER" id="PTHR43418">
    <property type="entry name" value="MULTIFUNCTIONAL TRYPTOPHAN BIOSYNTHESIS PROTEIN-RELATED"/>
    <property type="match status" value="1"/>
</dbReference>
<proteinExistence type="predicted"/>
<dbReference type="InterPro" id="IPR017926">
    <property type="entry name" value="GATASE"/>
</dbReference>
<dbReference type="PRINTS" id="PR00097">
    <property type="entry name" value="ANTSNTHASEII"/>
</dbReference>
<evidence type="ECO:0000256" key="2">
    <source>
        <dbReference type="ARBA" id="ARBA00012266"/>
    </source>
</evidence>
<dbReference type="EMBL" id="LHXV01000050">
    <property type="protein sequence ID" value="KXB00366.1"/>
    <property type="molecule type" value="Genomic_DNA"/>
</dbReference>
<organism evidence="7 8">
    <name type="scientific">candidate division MSBL1 archaeon SCGC-AAA259O05</name>
    <dbReference type="NCBI Taxonomy" id="1698271"/>
    <lineage>
        <taxon>Archaea</taxon>
        <taxon>Methanobacteriati</taxon>
        <taxon>Methanobacteriota</taxon>
        <taxon>candidate division MSBL1</taxon>
    </lineage>
</organism>
<comment type="pathway">
    <text evidence="1">Amino-acid biosynthesis; L-tryptophan biosynthesis; L-tryptophan from chorismate: step 1/5.</text>
</comment>
<dbReference type="InterPro" id="IPR006221">
    <property type="entry name" value="TrpG/PapA_dom"/>
</dbReference>
<evidence type="ECO:0000256" key="3">
    <source>
        <dbReference type="ARBA" id="ARBA00022822"/>
    </source>
</evidence>
<dbReference type="PROSITE" id="PS51273">
    <property type="entry name" value="GATASE_TYPE_1"/>
    <property type="match status" value="1"/>
</dbReference>
<comment type="catalytic activity">
    <reaction evidence="5">
        <text>chorismate + L-glutamine = anthranilate + pyruvate + L-glutamate + H(+)</text>
        <dbReference type="Rhea" id="RHEA:21732"/>
        <dbReference type="ChEBI" id="CHEBI:15361"/>
        <dbReference type="ChEBI" id="CHEBI:15378"/>
        <dbReference type="ChEBI" id="CHEBI:16567"/>
        <dbReference type="ChEBI" id="CHEBI:29748"/>
        <dbReference type="ChEBI" id="CHEBI:29985"/>
        <dbReference type="ChEBI" id="CHEBI:58359"/>
        <dbReference type="EC" id="4.1.3.27"/>
    </reaction>
</comment>
<dbReference type="PANTHER" id="PTHR43418:SF4">
    <property type="entry name" value="MULTIFUNCTIONAL TRYPTOPHAN BIOSYNTHESIS PROTEIN"/>
    <property type="match status" value="1"/>
</dbReference>
<keyword evidence="7" id="KW-0456">Lyase</keyword>
<dbReference type="Proteomes" id="UP000070344">
    <property type="component" value="Unassembled WGS sequence"/>
</dbReference>
<feature type="non-terminal residue" evidence="7">
    <location>
        <position position="1"/>
    </location>
</feature>
<accession>A0A133V1U8</accession>
<protein>
    <recommendedName>
        <fullName evidence="2">anthranilate synthase</fullName>
        <ecNumber evidence="2">4.1.3.27</ecNumber>
    </recommendedName>
</protein>